<organism evidence="2 3">
    <name type="scientific">Hermetia illucens</name>
    <name type="common">Black soldier fly</name>
    <dbReference type="NCBI Taxonomy" id="343691"/>
    <lineage>
        <taxon>Eukaryota</taxon>
        <taxon>Metazoa</taxon>
        <taxon>Ecdysozoa</taxon>
        <taxon>Arthropoda</taxon>
        <taxon>Hexapoda</taxon>
        <taxon>Insecta</taxon>
        <taxon>Pterygota</taxon>
        <taxon>Neoptera</taxon>
        <taxon>Endopterygota</taxon>
        <taxon>Diptera</taxon>
        <taxon>Brachycera</taxon>
        <taxon>Stratiomyomorpha</taxon>
        <taxon>Stratiomyidae</taxon>
        <taxon>Hermetiinae</taxon>
        <taxon>Hermetia</taxon>
    </lineage>
</organism>
<proteinExistence type="predicted"/>
<keyword evidence="3" id="KW-1185">Reference proteome</keyword>
<protein>
    <submittedName>
        <fullName evidence="2">Uncharacterized protein</fullName>
    </submittedName>
</protein>
<feature type="region of interest" description="Disordered" evidence="1">
    <location>
        <begin position="74"/>
        <end position="100"/>
    </location>
</feature>
<feature type="region of interest" description="Disordered" evidence="1">
    <location>
        <begin position="1"/>
        <end position="29"/>
    </location>
</feature>
<name>A0A7R8UKJ7_HERIL</name>
<dbReference type="OrthoDB" id="3219396at2759"/>
<accession>A0A7R8UKJ7</accession>
<dbReference type="InParanoid" id="A0A7R8UKJ7"/>
<dbReference type="EMBL" id="LR899010">
    <property type="protein sequence ID" value="CAD7082556.1"/>
    <property type="molecule type" value="Genomic_DNA"/>
</dbReference>
<feature type="compositionally biased region" description="Polar residues" evidence="1">
    <location>
        <begin position="1"/>
        <end position="26"/>
    </location>
</feature>
<reference evidence="2 3" key="1">
    <citation type="submission" date="2020-11" db="EMBL/GenBank/DDBJ databases">
        <authorList>
            <person name="Wallbank WR R."/>
            <person name="Pardo Diaz C."/>
            <person name="Kozak K."/>
            <person name="Martin S."/>
            <person name="Jiggins C."/>
            <person name="Moest M."/>
            <person name="Warren A I."/>
            <person name="Generalovic N T."/>
            <person name="Byers J.R.P. K."/>
            <person name="Montejo-Kovacevich G."/>
            <person name="Yen C E."/>
        </authorList>
    </citation>
    <scope>NUCLEOTIDE SEQUENCE [LARGE SCALE GENOMIC DNA]</scope>
</reference>
<dbReference type="AlphaFoldDB" id="A0A7R8UKJ7"/>
<dbReference type="Proteomes" id="UP000594454">
    <property type="component" value="Chromosome 2"/>
</dbReference>
<evidence type="ECO:0000313" key="3">
    <source>
        <dbReference type="Proteomes" id="UP000594454"/>
    </source>
</evidence>
<evidence type="ECO:0000256" key="1">
    <source>
        <dbReference type="SAM" id="MobiDB-lite"/>
    </source>
</evidence>
<gene>
    <name evidence="2" type="ORF">HERILL_LOCUS5580</name>
</gene>
<evidence type="ECO:0000313" key="2">
    <source>
        <dbReference type="EMBL" id="CAD7082556.1"/>
    </source>
</evidence>
<sequence length="148" mass="17200">MFLSLSTSRFEQCTNDSPKHSQSTPLFESEESYELLPRANKSESRIHFDSESILKSQTYQTTVSTSTSSLVHCSDKDEYQDRSDEARGSDLKKCSEDSSSQMKDDFYFTKSDLMRRLNYLTMKTKKYECEDNVLPGDQTKNYALKYRD</sequence>